<keyword evidence="2" id="KW-0695">RNA-directed DNA polymerase</keyword>
<reference evidence="2" key="2">
    <citation type="submission" date="2014-07" db="EMBL/GenBank/DDBJ databases">
        <authorList>
            <person name="Hull J."/>
        </authorList>
    </citation>
    <scope>NUCLEOTIDE SEQUENCE</scope>
</reference>
<evidence type="ECO:0000313" key="1">
    <source>
        <dbReference type="EMBL" id="JAF98764.1"/>
    </source>
</evidence>
<gene>
    <name evidence="2" type="primary">pol_296</name>
    <name evidence="1" type="synonym">pol_295</name>
    <name evidence="1" type="ORF">CM83_39081</name>
    <name evidence="2" type="ORF">CM83_39082</name>
</gene>
<organism evidence="2">
    <name type="scientific">Lygus hesperus</name>
    <name type="common">Western plant bug</name>
    <dbReference type="NCBI Taxonomy" id="30085"/>
    <lineage>
        <taxon>Eukaryota</taxon>
        <taxon>Metazoa</taxon>
        <taxon>Ecdysozoa</taxon>
        <taxon>Arthropoda</taxon>
        <taxon>Hexapoda</taxon>
        <taxon>Insecta</taxon>
        <taxon>Pterygota</taxon>
        <taxon>Neoptera</taxon>
        <taxon>Paraneoptera</taxon>
        <taxon>Hemiptera</taxon>
        <taxon>Heteroptera</taxon>
        <taxon>Panheteroptera</taxon>
        <taxon>Cimicomorpha</taxon>
        <taxon>Miridae</taxon>
        <taxon>Mirini</taxon>
        <taxon>Lygus</taxon>
    </lineage>
</organism>
<keyword evidence="2" id="KW-0808">Transferase</keyword>
<protein>
    <submittedName>
        <fullName evidence="2">RNA-directed DNA polymerase from mobile element jockey</fullName>
    </submittedName>
</protein>
<evidence type="ECO:0000313" key="2">
    <source>
        <dbReference type="EMBL" id="JAF98766.1"/>
    </source>
</evidence>
<accession>A0A0A9VQR0</accession>
<sequence>MNRLFYPSENSLLINRRLRNHGRREGTILRGKNLGSSMYLYCPVPLWPTLGKLVELHVVETLTEYLLANNFIGEEQYAYVLKKGMERILLDYLDAVYEGVDGGCTVLSVFMDLSKAFDSLHVGILIDLLREIWVVEFEYLENGEVMVKLDGTIGDRTVCSR</sequence>
<proteinExistence type="predicted"/>
<dbReference type="EMBL" id="GBHO01044839">
    <property type="protein sequence ID" value="JAF98764.1"/>
    <property type="molecule type" value="Transcribed_RNA"/>
</dbReference>
<dbReference type="EMBL" id="GBHO01044837">
    <property type="protein sequence ID" value="JAF98766.1"/>
    <property type="molecule type" value="Transcribed_RNA"/>
</dbReference>
<dbReference type="GO" id="GO:0003964">
    <property type="term" value="F:RNA-directed DNA polymerase activity"/>
    <property type="evidence" value="ECO:0007669"/>
    <property type="project" value="UniProtKB-KW"/>
</dbReference>
<reference evidence="2" key="1">
    <citation type="journal article" date="2014" name="PLoS ONE">
        <title>Transcriptome-Based Identification of ABC Transporters in the Western Tarnished Plant Bug Lygus hesperus.</title>
        <authorList>
            <person name="Hull J.J."/>
            <person name="Chaney K."/>
            <person name="Geib S.M."/>
            <person name="Fabrick J.A."/>
            <person name="Brent C.S."/>
            <person name="Walsh D."/>
            <person name="Lavine L.C."/>
        </authorList>
    </citation>
    <scope>NUCLEOTIDE SEQUENCE</scope>
</reference>
<keyword evidence="2" id="KW-0548">Nucleotidyltransferase</keyword>
<dbReference type="AlphaFoldDB" id="A0A0A9VQR0"/>
<name>A0A0A9VQR0_LYGHE</name>